<reference evidence="2" key="1">
    <citation type="journal article" date="2021" name="Proc. Natl. Acad. Sci. U.S.A.">
        <title>A Catalog of Tens of Thousands of Viruses from Human Metagenomes Reveals Hidden Associations with Chronic Diseases.</title>
        <authorList>
            <person name="Tisza M.J."/>
            <person name="Buck C.B."/>
        </authorList>
    </citation>
    <scope>NUCLEOTIDE SEQUENCE</scope>
    <source>
        <strain evidence="2">CtCo31</strain>
    </source>
</reference>
<keyword evidence="1" id="KW-1133">Transmembrane helix</keyword>
<protein>
    <submittedName>
        <fullName evidence="2">Uncharacterized protein</fullName>
    </submittedName>
</protein>
<evidence type="ECO:0000313" key="2">
    <source>
        <dbReference type="EMBL" id="DAF95698.1"/>
    </source>
</evidence>
<accession>A0A8S5UMQ8</accession>
<sequence>MTSSDSLIFFFLPIGSGPLFTIAPEFVPEAIF</sequence>
<feature type="transmembrane region" description="Helical" evidence="1">
    <location>
        <begin position="6"/>
        <end position="27"/>
    </location>
</feature>
<proteinExistence type="predicted"/>
<name>A0A8S5UMQ8_9CAUD</name>
<evidence type="ECO:0000256" key="1">
    <source>
        <dbReference type="SAM" id="Phobius"/>
    </source>
</evidence>
<dbReference type="EMBL" id="BK016109">
    <property type="protein sequence ID" value="DAF95698.1"/>
    <property type="molecule type" value="Genomic_DNA"/>
</dbReference>
<keyword evidence="1" id="KW-0472">Membrane</keyword>
<organism evidence="2">
    <name type="scientific">Myoviridae sp. ctCo31</name>
    <dbReference type="NCBI Taxonomy" id="2825053"/>
    <lineage>
        <taxon>Viruses</taxon>
        <taxon>Duplodnaviria</taxon>
        <taxon>Heunggongvirae</taxon>
        <taxon>Uroviricota</taxon>
        <taxon>Caudoviricetes</taxon>
    </lineage>
</organism>
<keyword evidence="1" id="KW-0812">Transmembrane</keyword>